<feature type="compositionally biased region" description="Low complexity" evidence="1">
    <location>
        <begin position="57"/>
        <end position="67"/>
    </location>
</feature>
<dbReference type="InterPro" id="IPR036465">
    <property type="entry name" value="vWFA_dom_sf"/>
</dbReference>
<reference evidence="3 4" key="1">
    <citation type="submission" date="2021-02" db="EMBL/GenBank/DDBJ databases">
        <title>Pan-genome distribution and transcriptional activeness of fungal secondary metabolism genes in Aspergillus section Fumigati.</title>
        <authorList>
            <person name="Takahashi H."/>
            <person name="Umemura M."/>
            <person name="Ninomiya A."/>
            <person name="Kusuya Y."/>
            <person name="Urayama S."/>
            <person name="Shimizu M."/>
            <person name="Watanabe A."/>
            <person name="Kamei K."/>
            <person name="Yaguchi T."/>
            <person name="Hagiwara D."/>
        </authorList>
    </citation>
    <scope>NUCLEOTIDE SEQUENCE [LARGE SCALE GENOMIC DNA]</scope>
    <source>
        <strain evidence="3 4">IFM 47045</strain>
    </source>
</reference>
<comment type="caution">
    <text evidence="3">The sequence shown here is derived from an EMBL/GenBank/DDBJ whole genome shotgun (WGS) entry which is preliminary data.</text>
</comment>
<organism evidence="3 4">
    <name type="scientific">Aspergillus viridinutans</name>
    <dbReference type="NCBI Taxonomy" id="75553"/>
    <lineage>
        <taxon>Eukaryota</taxon>
        <taxon>Fungi</taxon>
        <taxon>Dikarya</taxon>
        <taxon>Ascomycota</taxon>
        <taxon>Pezizomycotina</taxon>
        <taxon>Eurotiomycetes</taxon>
        <taxon>Eurotiomycetidae</taxon>
        <taxon>Eurotiales</taxon>
        <taxon>Aspergillaceae</taxon>
        <taxon>Aspergillus</taxon>
        <taxon>Aspergillus subgen. Fumigati</taxon>
    </lineage>
</organism>
<proteinExistence type="predicted"/>
<evidence type="ECO:0000259" key="2">
    <source>
        <dbReference type="PROSITE" id="PS50234"/>
    </source>
</evidence>
<evidence type="ECO:0000313" key="3">
    <source>
        <dbReference type="EMBL" id="GIK04845.1"/>
    </source>
</evidence>
<gene>
    <name evidence="3" type="ORF">Aspvir_008942</name>
</gene>
<dbReference type="PROSITE" id="PS50234">
    <property type="entry name" value="VWFA"/>
    <property type="match status" value="1"/>
</dbReference>
<dbReference type="SUPFAM" id="SSF53300">
    <property type="entry name" value="vWA-like"/>
    <property type="match status" value="1"/>
</dbReference>
<dbReference type="Gene3D" id="3.40.50.410">
    <property type="entry name" value="von Willebrand factor, type A domain"/>
    <property type="match status" value="1"/>
</dbReference>
<dbReference type="InterPro" id="IPR002035">
    <property type="entry name" value="VWF_A"/>
</dbReference>
<dbReference type="EMBL" id="BOPL01000007">
    <property type="protein sequence ID" value="GIK04845.1"/>
    <property type="molecule type" value="Genomic_DNA"/>
</dbReference>
<keyword evidence="4" id="KW-1185">Reference proteome</keyword>
<protein>
    <recommendedName>
        <fullName evidence="2">VWFA domain-containing protein</fullName>
    </recommendedName>
</protein>
<name>A0A9P3BYZ4_ASPVI</name>
<evidence type="ECO:0000256" key="1">
    <source>
        <dbReference type="SAM" id="MobiDB-lite"/>
    </source>
</evidence>
<dbReference type="OrthoDB" id="2142040at2759"/>
<feature type="compositionally biased region" description="Low complexity" evidence="1">
    <location>
        <begin position="20"/>
        <end position="29"/>
    </location>
</feature>
<feature type="compositionally biased region" description="Pro residues" evidence="1">
    <location>
        <begin position="91"/>
        <end position="100"/>
    </location>
</feature>
<dbReference type="RefSeq" id="XP_043128031.1">
    <property type="nucleotide sequence ID" value="XM_043272096.1"/>
</dbReference>
<feature type="compositionally biased region" description="Polar residues" evidence="1">
    <location>
        <begin position="68"/>
        <end position="86"/>
    </location>
</feature>
<accession>A0A9P3BYZ4</accession>
<feature type="region of interest" description="Disordered" evidence="1">
    <location>
        <begin position="1"/>
        <end position="115"/>
    </location>
</feature>
<dbReference type="PANTHER" id="PTHR34706">
    <property type="entry name" value="SLR1338 PROTEIN"/>
    <property type="match status" value="1"/>
</dbReference>
<dbReference type="PANTHER" id="PTHR34706:SF1">
    <property type="entry name" value="VWFA DOMAIN-CONTAINING PROTEIN"/>
    <property type="match status" value="1"/>
</dbReference>
<dbReference type="Proteomes" id="UP000710440">
    <property type="component" value="Unassembled WGS sequence"/>
</dbReference>
<evidence type="ECO:0000313" key="4">
    <source>
        <dbReference type="Proteomes" id="UP000710440"/>
    </source>
</evidence>
<sequence>MPLLFGKFKSRSPPPPPLSPGESLAPESLQHQLPPAYTVNDTPEITMGHRHSREAGSSSTSTSRMTTYQGTRSTPNKGNTYVQTRNVDVWSPPPYTPQAPAPAAHTPGSTASFTSSTGDTPYAFLREFDTIFVVDDSSSMLGARWKEAEEALAAIAPICTRYDQDGIDIYFLNHRREATATSTGAYHNITTAADVQEIFNSVRPRGPTPYGKRLLQILTPYLRRVEKMAAATDEDGNLPDPARFVKPLNIIAITDGVFTDDAESVIVEVAKRLDACRAVPWQVGIQFFQIGDDEGARRYLEDLDDELGHMAQEDNLRDIVDTVPWKGSRGQTLSAEGILKCTMGAVHKKYDKRKAF</sequence>
<feature type="domain" description="VWFA" evidence="2">
    <location>
        <begin position="129"/>
        <end position="315"/>
    </location>
</feature>
<dbReference type="AlphaFoldDB" id="A0A9P3BYZ4"/>
<dbReference type="GeneID" id="66936924"/>